<dbReference type="EMBL" id="BMIN01000009">
    <property type="protein sequence ID" value="GGD15399.1"/>
    <property type="molecule type" value="Genomic_DNA"/>
</dbReference>
<protein>
    <submittedName>
        <fullName evidence="2">Alpha/beta hydrolase</fullName>
    </submittedName>
</protein>
<dbReference type="InterPro" id="IPR029058">
    <property type="entry name" value="AB_hydrolase_fold"/>
</dbReference>
<evidence type="ECO:0000313" key="3">
    <source>
        <dbReference type="Proteomes" id="UP000642571"/>
    </source>
</evidence>
<dbReference type="Gene3D" id="3.40.50.1820">
    <property type="entry name" value="alpha/beta hydrolase"/>
    <property type="match status" value="1"/>
</dbReference>
<comment type="caution">
    <text evidence="2">The sequence shown here is derived from an EMBL/GenBank/DDBJ whole genome shotgun (WGS) entry which is preliminary data.</text>
</comment>
<dbReference type="RefSeq" id="WP_188654016.1">
    <property type="nucleotide sequence ID" value="NZ_BMIN01000009.1"/>
</dbReference>
<evidence type="ECO:0000259" key="1">
    <source>
        <dbReference type="Pfam" id="PF00561"/>
    </source>
</evidence>
<evidence type="ECO:0000313" key="2">
    <source>
        <dbReference type="EMBL" id="GGD15399.1"/>
    </source>
</evidence>
<sequence>MKKRIGWSLIAVLLFLVIGLIGAGNYFYGVAINSSSGAVELHGGEADVAKAASVLDEEQRKEEMVREWTEEQDFQDVKLKTDDGLTLKAVFLENEKPSGKTIILSHGYKGNKEQMPGITKFYYEQGYDILKPDARGHGDSEGDYIGYGWHDRFDYLQWIDFLVEKKGAESIILHGFSMGAATVLMTAGEDVPKEVKGVIADSGYTSVNEELAHQMKHLYNLPSFPLLQVTSMVTSLRAGYTFEEASTIDQVKKSEVPIFIIHGEDDELVPTEMAERLYATAPGIKELWIVPNATHTDGYTVAEEEYQKRIKKFIEETEK</sequence>
<dbReference type="InterPro" id="IPR052920">
    <property type="entry name" value="DNA-binding_regulatory"/>
</dbReference>
<dbReference type="SUPFAM" id="SSF53474">
    <property type="entry name" value="alpha/beta-Hydrolases"/>
    <property type="match status" value="1"/>
</dbReference>
<keyword evidence="2" id="KW-0378">Hydrolase</keyword>
<feature type="domain" description="AB hydrolase-1" evidence="1">
    <location>
        <begin position="101"/>
        <end position="214"/>
    </location>
</feature>
<accession>A0ABQ1Q6X4</accession>
<proteinExistence type="predicted"/>
<keyword evidence="3" id="KW-1185">Reference proteome</keyword>
<dbReference type="PANTHER" id="PTHR43358:SF4">
    <property type="entry name" value="ALPHA_BETA HYDROLASE FOLD-1 DOMAIN-CONTAINING PROTEIN"/>
    <property type="match status" value="1"/>
</dbReference>
<dbReference type="GO" id="GO:0016787">
    <property type="term" value="F:hydrolase activity"/>
    <property type="evidence" value="ECO:0007669"/>
    <property type="project" value="UniProtKB-KW"/>
</dbReference>
<dbReference type="Proteomes" id="UP000642571">
    <property type="component" value="Unassembled WGS sequence"/>
</dbReference>
<gene>
    <name evidence="2" type="ORF">GCM10011389_23890</name>
</gene>
<dbReference type="Pfam" id="PF00561">
    <property type="entry name" value="Abhydrolase_1"/>
    <property type="match status" value="1"/>
</dbReference>
<reference evidence="3" key="1">
    <citation type="journal article" date="2019" name="Int. J. Syst. Evol. Microbiol.">
        <title>The Global Catalogue of Microorganisms (GCM) 10K type strain sequencing project: providing services to taxonomists for standard genome sequencing and annotation.</title>
        <authorList>
            <consortium name="The Broad Institute Genomics Platform"/>
            <consortium name="The Broad Institute Genome Sequencing Center for Infectious Disease"/>
            <person name="Wu L."/>
            <person name="Ma J."/>
        </authorList>
    </citation>
    <scope>NUCLEOTIDE SEQUENCE [LARGE SCALE GENOMIC DNA]</scope>
    <source>
        <strain evidence="3">CGMCC 1.15353</strain>
    </source>
</reference>
<name>A0ABQ1Q6X4_9BACI</name>
<dbReference type="InterPro" id="IPR000073">
    <property type="entry name" value="AB_hydrolase_1"/>
</dbReference>
<organism evidence="2 3">
    <name type="scientific">Pontibacillus salipaludis</name>
    <dbReference type="NCBI Taxonomy" id="1697394"/>
    <lineage>
        <taxon>Bacteria</taxon>
        <taxon>Bacillati</taxon>
        <taxon>Bacillota</taxon>
        <taxon>Bacilli</taxon>
        <taxon>Bacillales</taxon>
        <taxon>Bacillaceae</taxon>
        <taxon>Pontibacillus</taxon>
    </lineage>
</organism>
<dbReference type="PANTHER" id="PTHR43358">
    <property type="entry name" value="ALPHA/BETA-HYDROLASE"/>
    <property type="match status" value="1"/>
</dbReference>